<dbReference type="Proteomes" id="UP000053820">
    <property type="component" value="Unassembled WGS sequence"/>
</dbReference>
<evidence type="ECO:0000313" key="2">
    <source>
        <dbReference type="EMBL" id="KIJ57782.1"/>
    </source>
</evidence>
<accession>A0A0C9W6J1</accession>
<proteinExistence type="predicted"/>
<feature type="compositionally biased region" description="Polar residues" evidence="1">
    <location>
        <begin position="119"/>
        <end position="130"/>
    </location>
</feature>
<gene>
    <name evidence="2" type="ORF">HYDPIDRAFT_34798</name>
</gene>
<evidence type="ECO:0000256" key="1">
    <source>
        <dbReference type="SAM" id="MobiDB-lite"/>
    </source>
</evidence>
<dbReference type="HOGENOM" id="CLU_111682_0_0_1"/>
<keyword evidence="3" id="KW-1185">Reference proteome</keyword>
<feature type="region of interest" description="Disordered" evidence="1">
    <location>
        <begin position="1"/>
        <end position="172"/>
    </location>
</feature>
<name>A0A0C9W6J1_9AGAM</name>
<dbReference type="OrthoDB" id="339325at2759"/>
<feature type="compositionally biased region" description="Polar residues" evidence="1">
    <location>
        <begin position="40"/>
        <end position="56"/>
    </location>
</feature>
<evidence type="ECO:0000313" key="3">
    <source>
        <dbReference type="Proteomes" id="UP000053820"/>
    </source>
</evidence>
<reference evidence="2 3" key="1">
    <citation type="submission" date="2014-04" db="EMBL/GenBank/DDBJ databases">
        <title>Evolutionary Origins and Diversification of the Mycorrhizal Mutualists.</title>
        <authorList>
            <consortium name="DOE Joint Genome Institute"/>
            <consortium name="Mycorrhizal Genomics Consortium"/>
            <person name="Kohler A."/>
            <person name="Kuo A."/>
            <person name="Nagy L.G."/>
            <person name="Floudas D."/>
            <person name="Copeland A."/>
            <person name="Barry K.W."/>
            <person name="Cichocki N."/>
            <person name="Veneault-Fourrey C."/>
            <person name="LaButti K."/>
            <person name="Lindquist E.A."/>
            <person name="Lipzen A."/>
            <person name="Lundell T."/>
            <person name="Morin E."/>
            <person name="Murat C."/>
            <person name="Riley R."/>
            <person name="Ohm R."/>
            <person name="Sun H."/>
            <person name="Tunlid A."/>
            <person name="Henrissat B."/>
            <person name="Grigoriev I.V."/>
            <person name="Hibbett D.S."/>
            <person name="Martin F."/>
        </authorList>
    </citation>
    <scope>NUCLEOTIDE SEQUENCE [LARGE SCALE GENOMIC DNA]</scope>
    <source>
        <strain evidence="2 3">MD-312</strain>
    </source>
</reference>
<sequence length="172" mass="18730">MSEDTKSSTARGRRVLVLSNPDPGDSSSSEDEHRRGYHQPQASYSSLPQVPSSMHPTSPYRPIKPAHPTPLTTDFAHHIPSSYSNHALSSPSSQSSNAVESTPPPSTPGQAVPPDIGTSVFSLGDNSSLNERTEVPHPSRLQKITDKFGWKHRRPSSHRPTDSEVSLQHVRA</sequence>
<organism evidence="2 3">
    <name type="scientific">Hydnomerulius pinastri MD-312</name>
    <dbReference type="NCBI Taxonomy" id="994086"/>
    <lineage>
        <taxon>Eukaryota</taxon>
        <taxon>Fungi</taxon>
        <taxon>Dikarya</taxon>
        <taxon>Basidiomycota</taxon>
        <taxon>Agaricomycotina</taxon>
        <taxon>Agaricomycetes</taxon>
        <taxon>Agaricomycetidae</taxon>
        <taxon>Boletales</taxon>
        <taxon>Boletales incertae sedis</taxon>
        <taxon>Leucogyrophana</taxon>
    </lineage>
</organism>
<feature type="compositionally biased region" description="Basic and acidic residues" evidence="1">
    <location>
        <begin position="131"/>
        <end position="149"/>
    </location>
</feature>
<dbReference type="EMBL" id="KN840120">
    <property type="protein sequence ID" value="KIJ57782.1"/>
    <property type="molecule type" value="Genomic_DNA"/>
</dbReference>
<protein>
    <submittedName>
        <fullName evidence="2">Uncharacterized protein</fullName>
    </submittedName>
</protein>
<feature type="compositionally biased region" description="Low complexity" evidence="1">
    <location>
        <begin position="84"/>
        <end position="101"/>
    </location>
</feature>
<dbReference type="AlphaFoldDB" id="A0A0C9W6J1"/>